<comment type="caution">
    <text evidence="2">The sequence shown here is derived from an EMBL/GenBank/DDBJ whole genome shotgun (WGS) entry which is preliminary data.</text>
</comment>
<dbReference type="Proteomes" id="UP000580250">
    <property type="component" value="Unassembled WGS sequence"/>
</dbReference>
<accession>A0A6V7U751</accession>
<dbReference type="EMBL" id="CAJEWN010000038">
    <property type="protein sequence ID" value="CAD2146940.1"/>
    <property type="molecule type" value="Genomic_DNA"/>
</dbReference>
<evidence type="ECO:0000313" key="3">
    <source>
        <dbReference type="Proteomes" id="UP000580250"/>
    </source>
</evidence>
<evidence type="ECO:0000313" key="2">
    <source>
        <dbReference type="EMBL" id="CAD2146940.1"/>
    </source>
</evidence>
<feature type="compositionally biased region" description="Basic and acidic residues" evidence="1">
    <location>
        <begin position="75"/>
        <end position="95"/>
    </location>
</feature>
<proteinExistence type="predicted"/>
<dbReference type="AlphaFoldDB" id="A0A6V7U751"/>
<gene>
    <name evidence="2" type="ORF">MENT_LOCUS8798</name>
</gene>
<name>A0A6V7U751_MELEN</name>
<evidence type="ECO:0000256" key="1">
    <source>
        <dbReference type="SAM" id="MobiDB-lite"/>
    </source>
</evidence>
<feature type="region of interest" description="Disordered" evidence="1">
    <location>
        <begin position="67"/>
        <end position="95"/>
    </location>
</feature>
<protein>
    <submittedName>
        <fullName evidence="2">Uncharacterized protein</fullName>
    </submittedName>
</protein>
<sequence length="118" mass="13951">MLEQQCNQNLDQLFTALHGVKLAIFDPLFCEQKIKSELPFLVARNAVVWSYEEQKQLVDEYINKKDRTSPIPERQPIDLKNEKTSKERQKQIKENKRIQTEAKIQAMIEEFKKLDLCS</sequence>
<reference evidence="2 3" key="1">
    <citation type="submission" date="2020-08" db="EMBL/GenBank/DDBJ databases">
        <authorList>
            <person name="Koutsovoulos G."/>
            <person name="Danchin GJ E."/>
        </authorList>
    </citation>
    <scope>NUCLEOTIDE SEQUENCE [LARGE SCALE GENOMIC DNA]</scope>
</reference>
<organism evidence="2 3">
    <name type="scientific">Meloidogyne enterolobii</name>
    <name type="common">Root-knot nematode worm</name>
    <name type="synonym">Meloidogyne mayaguensis</name>
    <dbReference type="NCBI Taxonomy" id="390850"/>
    <lineage>
        <taxon>Eukaryota</taxon>
        <taxon>Metazoa</taxon>
        <taxon>Ecdysozoa</taxon>
        <taxon>Nematoda</taxon>
        <taxon>Chromadorea</taxon>
        <taxon>Rhabditida</taxon>
        <taxon>Tylenchina</taxon>
        <taxon>Tylenchomorpha</taxon>
        <taxon>Tylenchoidea</taxon>
        <taxon>Meloidogynidae</taxon>
        <taxon>Meloidogyninae</taxon>
        <taxon>Meloidogyne</taxon>
    </lineage>
</organism>